<dbReference type="OrthoDB" id="1749738at2759"/>
<evidence type="ECO:0000259" key="4">
    <source>
        <dbReference type="PROSITE" id="PS50600"/>
    </source>
</evidence>
<reference evidence="5 6" key="1">
    <citation type="journal article" date="2018" name="Mol. Plant">
        <title>The genome of Artemisia annua provides insight into the evolution of Asteraceae family and artemisinin biosynthesis.</title>
        <authorList>
            <person name="Shen Q."/>
            <person name="Zhang L."/>
            <person name="Liao Z."/>
            <person name="Wang S."/>
            <person name="Yan T."/>
            <person name="Shi P."/>
            <person name="Liu M."/>
            <person name="Fu X."/>
            <person name="Pan Q."/>
            <person name="Wang Y."/>
            <person name="Lv Z."/>
            <person name="Lu X."/>
            <person name="Zhang F."/>
            <person name="Jiang W."/>
            <person name="Ma Y."/>
            <person name="Chen M."/>
            <person name="Hao X."/>
            <person name="Li L."/>
            <person name="Tang Y."/>
            <person name="Lv G."/>
            <person name="Zhou Y."/>
            <person name="Sun X."/>
            <person name="Brodelius P.E."/>
            <person name="Rose J.K.C."/>
            <person name="Tang K."/>
        </authorList>
    </citation>
    <scope>NUCLEOTIDE SEQUENCE [LARGE SCALE GENOMIC DNA]</scope>
    <source>
        <strain evidence="6">cv. Huhao1</strain>
        <tissue evidence="5">Leaf</tissue>
    </source>
</reference>
<evidence type="ECO:0000313" key="5">
    <source>
        <dbReference type="EMBL" id="PWA39265.1"/>
    </source>
</evidence>
<name>A0A2U1KR81_ARTAN</name>
<dbReference type="InterPro" id="IPR038765">
    <property type="entry name" value="Papain-like_cys_pep_sf"/>
</dbReference>
<dbReference type="PANTHER" id="PTHR34835:SF90">
    <property type="entry name" value="AMINOTRANSFERASE-LIKE PLANT MOBILE DOMAIN-CONTAINING PROTEIN"/>
    <property type="match status" value="1"/>
</dbReference>
<accession>A0A2U1KR81</accession>
<evidence type="ECO:0000256" key="1">
    <source>
        <dbReference type="ARBA" id="ARBA00005234"/>
    </source>
</evidence>
<dbReference type="GO" id="GO:0008234">
    <property type="term" value="F:cysteine-type peptidase activity"/>
    <property type="evidence" value="ECO:0007669"/>
    <property type="project" value="InterPro"/>
</dbReference>
<comment type="similarity">
    <text evidence="1">Belongs to the peptidase C48 family.</text>
</comment>
<dbReference type="Gene3D" id="3.40.395.10">
    <property type="entry name" value="Adenoviral Proteinase, Chain A"/>
    <property type="match status" value="1"/>
</dbReference>
<evidence type="ECO:0000256" key="2">
    <source>
        <dbReference type="ARBA" id="ARBA00022670"/>
    </source>
</evidence>
<protein>
    <submittedName>
        <fullName evidence="5">Ulp1 protease family, C-terminal catalytic domain-containing protein</fullName>
    </submittedName>
</protein>
<feature type="domain" description="Ubiquitin-like protease family profile" evidence="4">
    <location>
        <begin position="593"/>
        <end position="793"/>
    </location>
</feature>
<evidence type="ECO:0000256" key="3">
    <source>
        <dbReference type="ARBA" id="ARBA00022801"/>
    </source>
</evidence>
<dbReference type="GO" id="GO:0006508">
    <property type="term" value="P:proteolysis"/>
    <property type="evidence" value="ECO:0007669"/>
    <property type="project" value="UniProtKB-KW"/>
</dbReference>
<dbReference type="PROSITE" id="PS50600">
    <property type="entry name" value="ULP_PROTEASE"/>
    <property type="match status" value="1"/>
</dbReference>
<dbReference type="EMBL" id="PKPP01014791">
    <property type="protein sequence ID" value="PWA39265.1"/>
    <property type="molecule type" value="Genomic_DNA"/>
</dbReference>
<dbReference type="SUPFAM" id="SSF54001">
    <property type="entry name" value="Cysteine proteinases"/>
    <property type="match status" value="1"/>
</dbReference>
<dbReference type="InterPro" id="IPR003653">
    <property type="entry name" value="Peptidase_C48_C"/>
</dbReference>
<keyword evidence="2 5" id="KW-0645">Protease</keyword>
<dbReference type="Proteomes" id="UP000245207">
    <property type="component" value="Unassembled WGS sequence"/>
</dbReference>
<dbReference type="PANTHER" id="PTHR34835">
    <property type="entry name" value="OS07G0283600 PROTEIN-RELATED"/>
    <property type="match status" value="1"/>
</dbReference>
<proteinExistence type="inferred from homology"/>
<gene>
    <name evidence="5" type="ORF">CTI12_AA575080</name>
</gene>
<keyword evidence="6" id="KW-1185">Reference proteome</keyword>
<comment type="caution">
    <text evidence="5">The sequence shown here is derived from an EMBL/GenBank/DDBJ whole genome shotgun (WGS) entry which is preliminary data.</text>
</comment>
<keyword evidence="3" id="KW-0378">Hydrolase</keyword>
<evidence type="ECO:0000313" key="6">
    <source>
        <dbReference type="Proteomes" id="UP000245207"/>
    </source>
</evidence>
<organism evidence="5 6">
    <name type="scientific">Artemisia annua</name>
    <name type="common">Sweet wormwood</name>
    <dbReference type="NCBI Taxonomy" id="35608"/>
    <lineage>
        <taxon>Eukaryota</taxon>
        <taxon>Viridiplantae</taxon>
        <taxon>Streptophyta</taxon>
        <taxon>Embryophyta</taxon>
        <taxon>Tracheophyta</taxon>
        <taxon>Spermatophyta</taxon>
        <taxon>Magnoliopsida</taxon>
        <taxon>eudicotyledons</taxon>
        <taxon>Gunneridae</taxon>
        <taxon>Pentapetalae</taxon>
        <taxon>asterids</taxon>
        <taxon>campanulids</taxon>
        <taxon>Asterales</taxon>
        <taxon>Asteraceae</taxon>
        <taxon>Asteroideae</taxon>
        <taxon>Anthemideae</taxon>
        <taxon>Artemisiinae</taxon>
        <taxon>Artemisia</taxon>
    </lineage>
</organism>
<dbReference type="AlphaFoldDB" id="A0A2U1KR81"/>
<sequence>MTQQLSQKRFSINDSSNLNQKKSKKVKFNNINRQEEAVEVECSNKNSVKNHDVFKNRGSPTQLFNAIRFLKSDNHSVNVLKKMGFAILLDLKINIIPSRLGQHVVQSFDESTMSMKHWRGDIKITKESVKEILGFPCGGLKINPPERVKSDDACIKSWRRQFNKLEKDTVKVKPKSVVEKLREAKNKGQFFKINLVVLIATVLFEAMKDGTSNQRILYSISSNHDKINEMDWCGYLIDCLKKCKKEWNPNNKKSYYCGPLTFLTLFYVQKIECNFMNIDYSQPALKTWNTELLRVRESAEFSYLVVKSHCDGNLSNDTQKGEVIREVVREENNLKEDKNLEIAVKNPVDLKGKLENVDNFNVVPLQQRDGNIASVSNNLVIKDRRSVDTIKEYKKVLLKKVDDEKGFIRKTKNNLFVLENLISEMNYSLKKGLSNYPNSKEVEGLIDEWDRVINAAKRAKLNQEYSILKSSRSESVFKENEENVKKKLNLNQEQREFDSMPSFDLGFDLPSKQVAEITLCESLENVNLTPPEEKPNINKIEVVSLLTPPEENQTIVESAEIQASTEEVNVANALFSMSKNPKDIIFQFEDSGIGVERAKFESFYYEQWIFFDIIDVWCILLNHKEFRRSNSGQSKLFCNTQVTHASMTNEDLSKDQRFENFKESVYLAACLVDEYVANLLNVDLVFFNILRDSHYYVICFNLKYHKIEIIDNRLSDTEADEGSKISEIDLINKLYRKLPFVLINFFCDYLKKKNHPKFHIMRFCKPNILKMAWRTRRNESDCGIFVMRHMETYNGQKVEEWNSGFRNEGEGQKGQLKTLRRKYAAKILLSDENLHRKKIISESIEFLSLPAEDKKHRLKQKTENFIKLRLQSSWNTKGKQLKKPLQSSIPF</sequence>